<keyword evidence="4" id="KW-1185">Reference proteome</keyword>
<dbReference type="EMBL" id="CP042906">
    <property type="protein sequence ID" value="QEX18071.1"/>
    <property type="molecule type" value="Genomic_DNA"/>
</dbReference>
<dbReference type="GO" id="GO:0016740">
    <property type="term" value="F:transferase activity"/>
    <property type="evidence" value="ECO:0007669"/>
    <property type="project" value="UniProtKB-KW"/>
</dbReference>
<dbReference type="Proteomes" id="UP000326202">
    <property type="component" value="Chromosome"/>
</dbReference>
<evidence type="ECO:0000313" key="3">
    <source>
        <dbReference type="EMBL" id="QEX18071.1"/>
    </source>
</evidence>
<dbReference type="AlphaFoldDB" id="A0A5J6MLF2"/>
<dbReference type="InterPro" id="IPR029044">
    <property type="entry name" value="Nucleotide-diphossugar_trans"/>
</dbReference>
<reference evidence="3 4" key="1">
    <citation type="submission" date="2019-08" db="EMBL/GenBank/DDBJ databases">
        <title>Hyperibacter terrae gen. nov., sp. nov. and Hyperibacter viscosus sp. nov., two new members in the family Rhodospirillaceae isolated from the rhizosphere of Hypericum perforatum.</title>
        <authorList>
            <person name="Noviana Z."/>
        </authorList>
    </citation>
    <scope>NUCLEOTIDE SEQUENCE [LARGE SCALE GENOMIC DNA]</scope>
    <source>
        <strain evidence="3 4">R5913</strain>
    </source>
</reference>
<dbReference type="Gene3D" id="3.90.550.10">
    <property type="entry name" value="Spore Coat Polysaccharide Biosynthesis Protein SpsA, Chain A"/>
    <property type="match status" value="1"/>
</dbReference>
<keyword evidence="3" id="KW-0808">Transferase</keyword>
<dbReference type="InterPro" id="IPR050834">
    <property type="entry name" value="Glycosyltransf_2"/>
</dbReference>
<evidence type="ECO:0000256" key="1">
    <source>
        <dbReference type="SAM" id="MobiDB-lite"/>
    </source>
</evidence>
<dbReference type="CDD" id="cd06433">
    <property type="entry name" value="GT_2_WfgS_like"/>
    <property type="match status" value="1"/>
</dbReference>
<dbReference type="KEGG" id="htq:FRZ44_33750"/>
<dbReference type="Pfam" id="PF00535">
    <property type="entry name" value="Glycos_transf_2"/>
    <property type="match status" value="1"/>
</dbReference>
<proteinExistence type="predicted"/>
<sequence length="300" mass="33359">MQPGIGRLDPQYRPRPLPSGPGYRLKQSPAAAPAVAIVTPTLNQNQFLGQTLASVLGQGYPRLAYMVLDGGSEDGTLSTLEAHGDRLTWTSGPDAGQADAINRGFALIPGEIMAWINSDDLLLPGSLAYVADYFAAHPTVDMVYGDRLLIDGAGFEIGRWLLPAHDPEALKFVDYVPQETLFWRRRVWSAIGPLDTSFSYALDWDFLLRAQAAGFTIRHVPRFLGCFRVHAAQKTQANWAMGQAEMHRIRERCFGVVPTAEEISRGIRPYLLRHVLRDRVHRLQQAASRTFQLPRPQSAE</sequence>
<feature type="domain" description="Glycosyltransferase 2-like" evidence="2">
    <location>
        <begin position="37"/>
        <end position="158"/>
    </location>
</feature>
<accession>A0A5J6MLF2</accession>
<dbReference type="SUPFAM" id="SSF53448">
    <property type="entry name" value="Nucleotide-diphospho-sugar transferases"/>
    <property type="match status" value="1"/>
</dbReference>
<dbReference type="InterPro" id="IPR001173">
    <property type="entry name" value="Glyco_trans_2-like"/>
</dbReference>
<organism evidence="3 4">
    <name type="scientific">Hypericibacter terrae</name>
    <dbReference type="NCBI Taxonomy" id="2602015"/>
    <lineage>
        <taxon>Bacteria</taxon>
        <taxon>Pseudomonadati</taxon>
        <taxon>Pseudomonadota</taxon>
        <taxon>Alphaproteobacteria</taxon>
        <taxon>Rhodospirillales</taxon>
        <taxon>Dongiaceae</taxon>
        <taxon>Hypericibacter</taxon>
    </lineage>
</organism>
<evidence type="ECO:0000313" key="4">
    <source>
        <dbReference type="Proteomes" id="UP000326202"/>
    </source>
</evidence>
<dbReference type="PANTHER" id="PTHR43685:SF11">
    <property type="entry name" value="GLYCOSYLTRANSFERASE TAGX-RELATED"/>
    <property type="match status" value="1"/>
</dbReference>
<protein>
    <submittedName>
        <fullName evidence="3">Glycosyl transferase</fullName>
    </submittedName>
</protein>
<gene>
    <name evidence="3" type="ORF">FRZ44_33750</name>
</gene>
<evidence type="ECO:0000259" key="2">
    <source>
        <dbReference type="Pfam" id="PF00535"/>
    </source>
</evidence>
<dbReference type="PANTHER" id="PTHR43685">
    <property type="entry name" value="GLYCOSYLTRANSFERASE"/>
    <property type="match status" value="1"/>
</dbReference>
<feature type="region of interest" description="Disordered" evidence="1">
    <location>
        <begin position="1"/>
        <end position="26"/>
    </location>
</feature>
<name>A0A5J6MLF2_9PROT</name>